<dbReference type="EMBL" id="CP030862">
    <property type="protein sequence ID" value="AXE23589.1"/>
    <property type="molecule type" value="Genomic_DNA"/>
</dbReference>
<dbReference type="OrthoDB" id="3213425at2"/>
<evidence type="ECO:0000313" key="1">
    <source>
        <dbReference type="EMBL" id="AXE23589.1"/>
    </source>
</evidence>
<sequence length="72" mass="7289">MDPSRGILAAGVFSAALAIPAFPDLAGADTPDPVRPGKGTVRIGRAQAASVRAMTDRIADFLAARSVGARKA</sequence>
<accession>A0A344TY68</accession>
<dbReference type="KEGG" id="sgz:C0216_09030"/>
<dbReference type="AlphaFoldDB" id="A0A344TY68"/>
<gene>
    <name evidence="1" type="ORF">C0216_09030</name>
</gene>
<protein>
    <submittedName>
        <fullName evidence="1">Uncharacterized protein</fullName>
    </submittedName>
</protein>
<reference evidence="1 2" key="1">
    <citation type="submission" date="2018-01" db="EMBL/GenBank/DDBJ databases">
        <title>Draft genome Sequence of streptomyces globosus LZH-48.</title>
        <authorList>
            <person name="Ran K."/>
            <person name="Li Z."/>
            <person name="Wei S."/>
            <person name="Dong R."/>
        </authorList>
    </citation>
    <scope>NUCLEOTIDE SEQUENCE [LARGE SCALE GENOMIC DNA]</scope>
    <source>
        <strain evidence="1 2">LZH-48</strain>
    </source>
</reference>
<name>A0A344TY68_9ACTN</name>
<dbReference type="Proteomes" id="UP000252004">
    <property type="component" value="Chromosome"/>
</dbReference>
<dbReference type="RefSeq" id="WP_114054768.1">
    <property type="nucleotide sequence ID" value="NZ_CP030862.1"/>
</dbReference>
<evidence type="ECO:0000313" key="2">
    <source>
        <dbReference type="Proteomes" id="UP000252004"/>
    </source>
</evidence>
<keyword evidence="2" id="KW-1185">Reference proteome</keyword>
<proteinExistence type="predicted"/>
<organism evidence="1 2">
    <name type="scientific">Streptomyces globosus</name>
    <dbReference type="NCBI Taxonomy" id="68209"/>
    <lineage>
        <taxon>Bacteria</taxon>
        <taxon>Bacillati</taxon>
        <taxon>Actinomycetota</taxon>
        <taxon>Actinomycetes</taxon>
        <taxon>Kitasatosporales</taxon>
        <taxon>Streptomycetaceae</taxon>
        <taxon>Streptomyces</taxon>
    </lineage>
</organism>